<dbReference type="Proteomes" id="UP000005753">
    <property type="component" value="Chromosome"/>
</dbReference>
<feature type="region of interest" description="Disordered" evidence="1">
    <location>
        <begin position="265"/>
        <end position="294"/>
    </location>
</feature>
<gene>
    <name evidence="4" type="ORF">EubceDRAFT1_2371</name>
</gene>
<feature type="transmembrane region" description="Helical" evidence="2">
    <location>
        <begin position="136"/>
        <end position="154"/>
    </location>
</feature>
<evidence type="ECO:0000313" key="5">
    <source>
        <dbReference type="Proteomes" id="UP000005753"/>
    </source>
</evidence>
<keyword evidence="2" id="KW-1133">Transmembrane helix</keyword>
<reference evidence="4 5" key="1">
    <citation type="submission" date="2010-08" db="EMBL/GenBank/DDBJ databases">
        <authorList>
            <consortium name="US DOE Joint Genome Institute (JGI-PGF)"/>
            <person name="Lucas S."/>
            <person name="Copeland A."/>
            <person name="Lapidus A."/>
            <person name="Cheng J.-F."/>
            <person name="Bruce D."/>
            <person name="Goodwin L."/>
            <person name="Pitluck S."/>
            <person name="Land M.L."/>
            <person name="Hauser L."/>
            <person name="Chang Y.-J."/>
            <person name="Anderson I.J."/>
            <person name="Johnson E."/>
            <person name="Mulhopadhyay B."/>
            <person name="Kyrpides N."/>
            <person name="Woyke T.J."/>
        </authorList>
    </citation>
    <scope>NUCLEOTIDE SEQUENCE [LARGE SCALE GENOMIC DNA]</scope>
    <source>
        <strain evidence="4 5">6</strain>
    </source>
</reference>
<evidence type="ECO:0000256" key="1">
    <source>
        <dbReference type="SAM" id="MobiDB-lite"/>
    </source>
</evidence>
<accession>I5AWD2</accession>
<feature type="transmembrane region" description="Helical" evidence="2">
    <location>
        <begin position="166"/>
        <end position="189"/>
    </location>
</feature>
<proteinExistence type="predicted"/>
<keyword evidence="2" id="KW-0472">Membrane</keyword>
<dbReference type="EMBL" id="CM001487">
    <property type="protein sequence ID" value="EIM58105.1"/>
    <property type="molecule type" value="Genomic_DNA"/>
</dbReference>
<dbReference type="HOGENOM" id="CLU_729084_0_0_9"/>
<dbReference type="InterPro" id="IPR026870">
    <property type="entry name" value="Zinc_ribbon_dom"/>
</dbReference>
<dbReference type="STRING" id="633697.EubceDRAFT1_2371"/>
<keyword evidence="2" id="KW-0812">Transmembrane</keyword>
<feature type="domain" description="Zinc-ribbon" evidence="3">
    <location>
        <begin position="348"/>
        <end position="370"/>
    </location>
</feature>
<dbReference type="OrthoDB" id="2079597at2"/>
<dbReference type="AlphaFoldDB" id="I5AWD2"/>
<sequence length="379" mass="42526">MIVERSQEKRLGQYKAAITSCYMSDGKKYLRSTDHSRNDNVSSAVLVEKIYYVNGRPVKKITGFDPRMQYTYLAASPEQKEVHCPNCGYVGSGREMAEGCPACGATFNVEYSDKELGAKYHFDQIVNGKGYKVKTLLVDMLVSFFLSFFVLRFTGRTFNIYDIGKVIIGTAVLTLILYFFFYQVDAYIVSGAARREAEKKNREQKRFWEAAAGQGIEKKVFFNNLMYELRNHYYGGEPSLTDVIDFDVVDFLDFDMLQSPAAGGEHRVLSRSQSSGGKFPVQPGGADSRGLSASQPAAGGLRVRVQMLLREIRLRDGQITEKTGQRTVVLERKPGPVRILQPGMNLIKCRNCGASVDATAPFCSYCGTPMLRYQEWSMV</sequence>
<keyword evidence="5" id="KW-1185">Reference proteome</keyword>
<dbReference type="Pfam" id="PF13240">
    <property type="entry name" value="Zn_Ribbon_1"/>
    <property type="match status" value="1"/>
</dbReference>
<evidence type="ECO:0000313" key="4">
    <source>
        <dbReference type="EMBL" id="EIM58105.1"/>
    </source>
</evidence>
<name>I5AWD2_EUBC6</name>
<protein>
    <recommendedName>
        <fullName evidence="3">Zinc-ribbon domain-containing protein</fullName>
    </recommendedName>
</protein>
<evidence type="ECO:0000256" key="2">
    <source>
        <dbReference type="SAM" id="Phobius"/>
    </source>
</evidence>
<reference evidence="4 5" key="2">
    <citation type="submission" date="2012-02" db="EMBL/GenBank/DDBJ databases">
        <title>Improved High-Quality Draft sequence of Eubacterium cellulosolvens 6.</title>
        <authorList>
            <consortium name="US DOE Joint Genome Institute"/>
            <person name="Lucas S."/>
            <person name="Han J."/>
            <person name="Lapidus A."/>
            <person name="Cheng J.-F."/>
            <person name="Goodwin L."/>
            <person name="Pitluck S."/>
            <person name="Peters L."/>
            <person name="Mikhailova N."/>
            <person name="Gu W."/>
            <person name="Detter J.C."/>
            <person name="Han C."/>
            <person name="Tapia R."/>
            <person name="Land M."/>
            <person name="Hauser L."/>
            <person name="Kyrpides N."/>
            <person name="Ivanova N."/>
            <person name="Pagani I."/>
            <person name="Johnson E."/>
            <person name="Mukhopadhyay B."/>
            <person name="Anderson I."/>
            <person name="Woyke T."/>
        </authorList>
    </citation>
    <scope>NUCLEOTIDE SEQUENCE [LARGE SCALE GENOMIC DNA]</scope>
    <source>
        <strain evidence="4 5">6</strain>
    </source>
</reference>
<organism evidence="4 5">
    <name type="scientific">Eubacterium cellulosolvens (strain ATCC 43171 / JCM 9499 / 6)</name>
    <name type="common">Cillobacterium cellulosolvens</name>
    <dbReference type="NCBI Taxonomy" id="633697"/>
    <lineage>
        <taxon>Bacteria</taxon>
        <taxon>Bacillati</taxon>
        <taxon>Bacillota</taxon>
        <taxon>Clostridia</taxon>
        <taxon>Eubacteriales</taxon>
        <taxon>Eubacteriaceae</taxon>
        <taxon>Eubacterium</taxon>
    </lineage>
</organism>
<evidence type="ECO:0000259" key="3">
    <source>
        <dbReference type="Pfam" id="PF13240"/>
    </source>
</evidence>